<feature type="region of interest" description="Disordered" evidence="1">
    <location>
        <begin position="273"/>
        <end position="410"/>
    </location>
</feature>
<feature type="compositionally biased region" description="Basic and acidic residues" evidence="1">
    <location>
        <begin position="392"/>
        <end position="410"/>
    </location>
</feature>
<dbReference type="PANTHER" id="PTHR12110">
    <property type="entry name" value="HYDROXYPYRUVATE ISOMERASE"/>
    <property type="match status" value="1"/>
</dbReference>
<dbReference type="InterPro" id="IPR050312">
    <property type="entry name" value="IolE/XylAMocC-like"/>
</dbReference>
<evidence type="ECO:0000256" key="1">
    <source>
        <dbReference type="SAM" id="MobiDB-lite"/>
    </source>
</evidence>
<feature type="compositionally biased region" description="Polar residues" evidence="1">
    <location>
        <begin position="7"/>
        <end position="16"/>
    </location>
</feature>
<feature type="compositionally biased region" description="Basic residues" evidence="1">
    <location>
        <begin position="379"/>
        <end position="391"/>
    </location>
</feature>
<dbReference type="Gene3D" id="3.20.20.150">
    <property type="entry name" value="Divalent-metal-dependent TIM barrel enzymes"/>
    <property type="match status" value="1"/>
</dbReference>
<comment type="caution">
    <text evidence="3">The sequence shown here is derived from an EMBL/GenBank/DDBJ whole genome shotgun (WGS) entry which is preliminary data.</text>
</comment>
<accession>A0A317F7N7</accession>
<evidence type="ECO:0000313" key="3">
    <source>
        <dbReference type="EMBL" id="PWS34765.1"/>
    </source>
</evidence>
<sequence>MRRNAAIVSSTASGVSGRSRKPRPQRPSTGRPPWNCCAGLRSCPASTCWRQSSISTRSPESSVPLRSYIRNMERPSASAAARTFARVRSSCARRRALASTETKRCMAAPSISYSRIHRKCRRTERASCAVNSRTGRPPRSVQGVGQPSPSSNSDVSGSMSKVGCSRPSCMRWNQWNQSSRFCSSGQMNQPWYPTTCRRCSVVCSGAASERRSAGSARAAHAAESSRRRRVAPIIAGFPLATPCHDQPSYHAPACNRANDSCTTAVLHARSGLTNGQVARKQPVATPQPSFHSSGESHREKLPGRPRRTKLGGCRRDARRLRRARGRFRLADGPLGRDHLRLRRERPQPHRHGRPDDRTGRVQAPAGTAGPERLRLPQRAARRLLPRHASPHPHHELPQQYPAREDERDHAGHARFRLAEAVRQRGRARARRRHLRRLFPARGLIGPRMTASPALLGGAAADRLRRLSFNFYMAPPDCGIETFCAMAAARGVGGVGLTARAVEAMGPDELDRLLRRHDLACTSLNSTGYVLHADPAAAAAQARLDDLLFAAAQALGAPINVILGGTLHGATPGQPAPSLREARARAAEGLERLAARARAAGVRLALEPMHPVALGTKGCINQVSHARALAARHAEVGLTLDFHHSWWDEDLSAAIAEAPQDVLVVQVCGQDVPADGTAARRAELAAGPADLVLFLQDLDAAGYAGAVEYEVFWDQMGRPELAGLLDRAVRDYLALTA</sequence>
<feature type="region of interest" description="Disordered" evidence="1">
    <location>
        <begin position="1"/>
        <end position="33"/>
    </location>
</feature>
<reference evidence="4" key="1">
    <citation type="submission" date="2018-05" db="EMBL/GenBank/DDBJ databases">
        <authorList>
            <person name="Du Z."/>
            <person name="Wang X."/>
        </authorList>
    </citation>
    <scope>NUCLEOTIDE SEQUENCE [LARGE SCALE GENOMIC DNA]</scope>
    <source>
        <strain evidence="4">CQN31</strain>
    </source>
</reference>
<proteinExistence type="predicted"/>
<evidence type="ECO:0000259" key="2">
    <source>
        <dbReference type="Pfam" id="PF01261"/>
    </source>
</evidence>
<dbReference type="EMBL" id="QGNA01000006">
    <property type="protein sequence ID" value="PWS34765.1"/>
    <property type="molecule type" value="Genomic_DNA"/>
</dbReference>
<feature type="compositionally biased region" description="Low complexity" evidence="1">
    <location>
        <begin position="148"/>
        <end position="159"/>
    </location>
</feature>
<dbReference type="PANTHER" id="PTHR12110:SF52">
    <property type="entry name" value="XYLOSE ISOMERASE"/>
    <property type="match status" value="1"/>
</dbReference>
<dbReference type="AlphaFoldDB" id="A0A317F7N7"/>
<dbReference type="InterPro" id="IPR036237">
    <property type="entry name" value="Xyl_isomerase-like_sf"/>
</dbReference>
<organism evidence="3 4">
    <name type="scientific">Falsiroseomonas bella</name>
    <dbReference type="NCBI Taxonomy" id="2184016"/>
    <lineage>
        <taxon>Bacteria</taxon>
        <taxon>Pseudomonadati</taxon>
        <taxon>Pseudomonadota</taxon>
        <taxon>Alphaproteobacteria</taxon>
        <taxon>Acetobacterales</taxon>
        <taxon>Roseomonadaceae</taxon>
        <taxon>Falsiroseomonas</taxon>
    </lineage>
</organism>
<protein>
    <recommendedName>
        <fullName evidence="2">Xylose isomerase-like TIM barrel domain-containing protein</fullName>
    </recommendedName>
</protein>
<feature type="domain" description="Xylose isomerase-like TIM barrel" evidence="2">
    <location>
        <begin position="486"/>
        <end position="719"/>
    </location>
</feature>
<dbReference type="InterPro" id="IPR013022">
    <property type="entry name" value="Xyl_isomerase-like_TIM-brl"/>
</dbReference>
<dbReference type="Proteomes" id="UP000245765">
    <property type="component" value="Unassembled WGS sequence"/>
</dbReference>
<keyword evidence="4" id="KW-1185">Reference proteome</keyword>
<dbReference type="Pfam" id="PF01261">
    <property type="entry name" value="AP_endonuc_2"/>
    <property type="match status" value="1"/>
</dbReference>
<evidence type="ECO:0000313" key="4">
    <source>
        <dbReference type="Proteomes" id="UP000245765"/>
    </source>
</evidence>
<dbReference type="SUPFAM" id="SSF51658">
    <property type="entry name" value="Xylose isomerase-like"/>
    <property type="match status" value="1"/>
</dbReference>
<name>A0A317F7N7_9PROT</name>
<feature type="region of interest" description="Disordered" evidence="1">
    <location>
        <begin position="127"/>
        <end position="159"/>
    </location>
</feature>
<gene>
    <name evidence="3" type="ORF">DFH01_23945</name>
</gene>
<feature type="compositionally biased region" description="Basic residues" evidence="1">
    <location>
        <begin position="339"/>
        <end position="352"/>
    </location>
</feature>
<feature type="compositionally biased region" description="Basic residues" evidence="1">
    <location>
        <begin position="316"/>
        <end position="327"/>
    </location>
</feature>
<feature type="compositionally biased region" description="Polar residues" evidence="1">
    <location>
        <begin position="284"/>
        <end position="293"/>
    </location>
</feature>